<protein>
    <recommendedName>
        <fullName evidence="3">Glycine cleavage system H protein</fullName>
    </recommendedName>
</protein>
<dbReference type="Proteomes" id="UP000308760">
    <property type="component" value="Unassembled WGS sequence"/>
</dbReference>
<dbReference type="GO" id="GO:0005960">
    <property type="term" value="C:glycine cleavage complex"/>
    <property type="evidence" value="ECO:0007669"/>
    <property type="project" value="InterPro"/>
</dbReference>
<keyword evidence="7" id="KW-1185">Reference proteome</keyword>
<comment type="similarity">
    <text evidence="1 3">Belongs to the GcvH family.</text>
</comment>
<dbReference type="InterPro" id="IPR033753">
    <property type="entry name" value="GCV_H/Fam206"/>
</dbReference>
<proteinExistence type="inferred from homology"/>
<dbReference type="AlphaFoldDB" id="A0A4S8PUC8"/>
<dbReference type="InterPro" id="IPR002930">
    <property type="entry name" value="GCV_H"/>
</dbReference>
<keyword evidence="2 3" id="KW-0450">Lipoyl</keyword>
<dbReference type="InterPro" id="IPR017453">
    <property type="entry name" value="GCV_H_sub"/>
</dbReference>
<comment type="caution">
    <text evidence="6">The sequence shown here is derived from an EMBL/GenBank/DDBJ whole genome shotgun (WGS) entry which is preliminary data.</text>
</comment>
<dbReference type="GO" id="GO:0019464">
    <property type="term" value="P:glycine decarboxylation via glycine cleavage system"/>
    <property type="evidence" value="ECO:0007669"/>
    <property type="project" value="UniProtKB-UniRule"/>
</dbReference>
<dbReference type="OrthoDB" id="9796712at2"/>
<evidence type="ECO:0000256" key="1">
    <source>
        <dbReference type="ARBA" id="ARBA00009249"/>
    </source>
</evidence>
<dbReference type="GO" id="GO:0009249">
    <property type="term" value="P:protein lipoylation"/>
    <property type="evidence" value="ECO:0007669"/>
    <property type="project" value="TreeGrafter"/>
</dbReference>
<dbReference type="RefSeq" id="WP_136537366.1">
    <property type="nucleotide sequence ID" value="NZ_STGY01000083.1"/>
</dbReference>
<dbReference type="PANTHER" id="PTHR11715:SF3">
    <property type="entry name" value="GLYCINE CLEAVAGE SYSTEM H PROTEIN-RELATED"/>
    <property type="match status" value="1"/>
</dbReference>
<dbReference type="SUPFAM" id="SSF51230">
    <property type="entry name" value="Single hybrid motif"/>
    <property type="match status" value="1"/>
</dbReference>
<dbReference type="HAMAP" id="MF_00272">
    <property type="entry name" value="GcvH"/>
    <property type="match status" value="1"/>
</dbReference>
<dbReference type="InterPro" id="IPR000089">
    <property type="entry name" value="Biotin_lipoyl"/>
</dbReference>
<sequence length="126" mass="13881">MIPEELRYTAEHEWVEQREGNIVRIGITDFAQSALGDVVFVQLPEVGAEVRTEQVVGEVESTKSVSDVYAPVTGKIFACNDKLAKTPELVNDDPYQAGWMFDIEVEDSGSLTALLNADAYAKLTTE</sequence>
<evidence type="ECO:0000313" key="7">
    <source>
        <dbReference type="Proteomes" id="UP000308760"/>
    </source>
</evidence>
<accession>A0A4S8PUC8</accession>
<dbReference type="CDD" id="cd06848">
    <property type="entry name" value="GCS_H"/>
    <property type="match status" value="1"/>
</dbReference>
<evidence type="ECO:0000259" key="5">
    <source>
        <dbReference type="PROSITE" id="PS50968"/>
    </source>
</evidence>
<dbReference type="Gene3D" id="2.40.50.100">
    <property type="match status" value="1"/>
</dbReference>
<dbReference type="InterPro" id="IPR003016">
    <property type="entry name" value="2-oxoA_DH_lipoyl-BS"/>
</dbReference>
<feature type="modified residue" description="N6-lipoyllysine" evidence="3 4">
    <location>
        <position position="63"/>
    </location>
</feature>
<reference evidence="6 7" key="2">
    <citation type="submission" date="2019-05" db="EMBL/GenBank/DDBJ databases">
        <title>Glycomyces buryatensis sp. nov.</title>
        <authorList>
            <person name="Nikitina E."/>
        </authorList>
    </citation>
    <scope>NUCLEOTIDE SEQUENCE [LARGE SCALE GENOMIC DNA]</scope>
    <source>
        <strain evidence="6 7">18</strain>
    </source>
</reference>
<evidence type="ECO:0000256" key="3">
    <source>
        <dbReference type="HAMAP-Rule" id="MF_00272"/>
    </source>
</evidence>
<gene>
    <name evidence="3 6" type="primary">gcvH</name>
    <name evidence="6" type="ORF">FAB82_25430</name>
</gene>
<dbReference type="NCBIfam" id="TIGR00527">
    <property type="entry name" value="gcvH"/>
    <property type="match status" value="1"/>
</dbReference>
<dbReference type="PANTHER" id="PTHR11715">
    <property type="entry name" value="GLYCINE CLEAVAGE SYSTEM H PROTEIN"/>
    <property type="match status" value="1"/>
</dbReference>
<dbReference type="GO" id="GO:0005829">
    <property type="term" value="C:cytosol"/>
    <property type="evidence" value="ECO:0007669"/>
    <property type="project" value="TreeGrafter"/>
</dbReference>
<comment type="subunit">
    <text evidence="3">The glycine cleavage system is composed of four proteins: P, T, L and H.</text>
</comment>
<reference evidence="7" key="1">
    <citation type="submission" date="2019-04" db="EMBL/GenBank/DDBJ databases">
        <title>Nocardioides xinjiangensis sp. nov.</title>
        <authorList>
            <person name="Liu S."/>
        </authorList>
    </citation>
    <scope>NUCLEOTIDE SEQUENCE [LARGE SCALE GENOMIC DNA]</scope>
    <source>
        <strain evidence="7">18</strain>
    </source>
</reference>
<dbReference type="PROSITE" id="PS50968">
    <property type="entry name" value="BIOTINYL_LIPOYL"/>
    <property type="match status" value="1"/>
</dbReference>
<comment type="function">
    <text evidence="3">The glycine cleavage system catalyzes the degradation of glycine. The H protein shuttles the methylamine group of glycine from the P protein to the T protein.</text>
</comment>
<evidence type="ECO:0000256" key="4">
    <source>
        <dbReference type="PIRSR" id="PIRSR617453-50"/>
    </source>
</evidence>
<comment type="cofactor">
    <cofactor evidence="3">
        <name>(R)-lipoate</name>
        <dbReference type="ChEBI" id="CHEBI:83088"/>
    </cofactor>
    <text evidence="3">Binds 1 lipoyl cofactor covalently.</text>
</comment>
<evidence type="ECO:0000256" key="2">
    <source>
        <dbReference type="ARBA" id="ARBA00022823"/>
    </source>
</evidence>
<name>A0A4S8PUC8_9ACTN</name>
<dbReference type="EMBL" id="STGY01000083">
    <property type="protein sequence ID" value="THV33485.1"/>
    <property type="molecule type" value="Genomic_DNA"/>
</dbReference>
<organism evidence="6 7">
    <name type="scientific">Glycomyces buryatensis</name>
    <dbReference type="NCBI Taxonomy" id="2570927"/>
    <lineage>
        <taxon>Bacteria</taxon>
        <taxon>Bacillati</taxon>
        <taxon>Actinomycetota</taxon>
        <taxon>Actinomycetes</taxon>
        <taxon>Glycomycetales</taxon>
        <taxon>Glycomycetaceae</taxon>
        <taxon>Glycomyces</taxon>
    </lineage>
</organism>
<dbReference type="InterPro" id="IPR011053">
    <property type="entry name" value="Single_hybrid_motif"/>
</dbReference>
<dbReference type="NCBIfam" id="NF002270">
    <property type="entry name" value="PRK01202.1"/>
    <property type="match status" value="1"/>
</dbReference>
<evidence type="ECO:0000313" key="6">
    <source>
        <dbReference type="EMBL" id="THV33485.1"/>
    </source>
</evidence>
<feature type="domain" description="Lipoyl-binding" evidence="5">
    <location>
        <begin position="22"/>
        <end position="104"/>
    </location>
</feature>
<dbReference type="PROSITE" id="PS00189">
    <property type="entry name" value="LIPOYL"/>
    <property type="match status" value="1"/>
</dbReference>
<dbReference type="Pfam" id="PF01597">
    <property type="entry name" value="GCV_H"/>
    <property type="match status" value="1"/>
</dbReference>